<proteinExistence type="predicted"/>
<reference evidence="1 2" key="1">
    <citation type="submission" date="2019-10" db="EMBL/GenBank/DDBJ databases">
        <title>Rudanella paleaurantiibacter sp. nov., isolated from sludge.</title>
        <authorList>
            <person name="Xu S.Q."/>
        </authorList>
    </citation>
    <scope>NUCLEOTIDE SEQUENCE [LARGE SCALE GENOMIC DNA]</scope>
    <source>
        <strain evidence="1 2">HX-22-17</strain>
    </source>
</reference>
<evidence type="ECO:0000313" key="2">
    <source>
        <dbReference type="Proteomes" id="UP000488299"/>
    </source>
</evidence>
<gene>
    <name evidence="1" type="ORF">F5984_03590</name>
</gene>
<accession>A0A7J5U5B8</accession>
<organism evidence="1 2">
    <name type="scientific">Rudanella paleaurantiibacter</name>
    <dbReference type="NCBI Taxonomy" id="2614655"/>
    <lineage>
        <taxon>Bacteria</taxon>
        <taxon>Pseudomonadati</taxon>
        <taxon>Bacteroidota</taxon>
        <taxon>Cytophagia</taxon>
        <taxon>Cytophagales</taxon>
        <taxon>Cytophagaceae</taxon>
        <taxon>Rudanella</taxon>
    </lineage>
</organism>
<name>A0A7J5U5B8_9BACT</name>
<keyword evidence="2" id="KW-1185">Reference proteome</keyword>
<evidence type="ECO:0000313" key="1">
    <source>
        <dbReference type="EMBL" id="KAB7733034.1"/>
    </source>
</evidence>
<dbReference type="EMBL" id="WELI01000001">
    <property type="protein sequence ID" value="KAB7733034.1"/>
    <property type="molecule type" value="Genomic_DNA"/>
</dbReference>
<sequence length="276" mass="30105">MHRTVPFTLLLLGLTPCTKAQQPKAPPVTITADSVVLFTIEEDALQSGRELLRQQGYVSQIQLTPQGGIRFGVWRQHNTYLTADKATRIRTGLNTLPALMQLSYEPAAEGPGAFGPVQDTPISLASGLAGPLPFRANRISSLVGGVQTDGLLADQTTATDLNILLADKDGAAWAMGYRGDRYIRSRFAVMGSELVVDYQPFAFVPFAARYIPQGKPTMRTLSLDPAAKNGILHTRYPLWGRLSYYHAKNRAIITLDTTGKVYSQLGLAQNLRSCLS</sequence>
<dbReference type="Proteomes" id="UP000488299">
    <property type="component" value="Unassembled WGS sequence"/>
</dbReference>
<comment type="caution">
    <text evidence="1">The sequence shown here is derived from an EMBL/GenBank/DDBJ whole genome shotgun (WGS) entry which is preliminary data.</text>
</comment>
<dbReference type="AlphaFoldDB" id="A0A7J5U5B8"/>
<dbReference type="RefSeq" id="WP_152122831.1">
    <property type="nucleotide sequence ID" value="NZ_WELI01000001.1"/>
</dbReference>
<protein>
    <submittedName>
        <fullName evidence="1">Uncharacterized protein</fullName>
    </submittedName>
</protein>